<dbReference type="Pfam" id="PF03120">
    <property type="entry name" value="OB_DNA_ligase"/>
    <property type="match status" value="1"/>
</dbReference>
<dbReference type="STRING" id="1618345.UT18_C0020G0007"/>
<evidence type="ECO:0000313" key="17">
    <source>
        <dbReference type="Proteomes" id="UP000034207"/>
    </source>
</evidence>
<dbReference type="CDD" id="cd00114">
    <property type="entry name" value="LIGANc"/>
    <property type="match status" value="1"/>
</dbReference>
<keyword evidence="8 14" id="KW-0862">Zinc</keyword>
<dbReference type="InterPro" id="IPR033136">
    <property type="entry name" value="DNA_ligase_CS"/>
</dbReference>
<dbReference type="InterPro" id="IPR013839">
    <property type="entry name" value="DNAligase_adenylation"/>
</dbReference>
<evidence type="ECO:0000256" key="2">
    <source>
        <dbReference type="ARBA" id="ARBA00012722"/>
    </source>
</evidence>
<dbReference type="SUPFAM" id="SSF47781">
    <property type="entry name" value="RuvA domain 2-like"/>
    <property type="match status" value="1"/>
</dbReference>
<dbReference type="InterPro" id="IPR003583">
    <property type="entry name" value="Hlx-hairpin-Hlx_DNA-bd_motif"/>
</dbReference>
<dbReference type="GO" id="GO:0006260">
    <property type="term" value="P:DNA replication"/>
    <property type="evidence" value="ECO:0007669"/>
    <property type="project" value="UniProtKB-KW"/>
</dbReference>
<gene>
    <name evidence="14" type="primary">ligA</name>
    <name evidence="16" type="ORF">UT18_C0020G0007</name>
</gene>
<dbReference type="NCBIfam" id="NF005932">
    <property type="entry name" value="PRK07956.1"/>
    <property type="match status" value="1"/>
</dbReference>
<evidence type="ECO:0000256" key="10">
    <source>
        <dbReference type="ARBA" id="ARBA00023027"/>
    </source>
</evidence>
<dbReference type="Gene3D" id="1.10.287.610">
    <property type="entry name" value="Helix hairpin bin"/>
    <property type="match status" value="1"/>
</dbReference>
<dbReference type="HAMAP" id="MF_01588">
    <property type="entry name" value="DNA_ligase_A"/>
    <property type="match status" value="1"/>
</dbReference>
<keyword evidence="7 14" id="KW-0227">DNA damage</keyword>
<dbReference type="Gene3D" id="3.30.470.30">
    <property type="entry name" value="DNA ligase/mRNA capping enzyme"/>
    <property type="match status" value="1"/>
</dbReference>
<evidence type="ECO:0000256" key="11">
    <source>
        <dbReference type="ARBA" id="ARBA00023204"/>
    </source>
</evidence>
<dbReference type="PIRSF" id="PIRSF001604">
    <property type="entry name" value="LigA"/>
    <property type="match status" value="1"/>
</dbReference>
<dbReference type="InterPro" id="IPR010994">
    <property type="entry name" value="RuvA_2-like"/>
</dbReference>
<dbReference type="Pfam" id="PF00533">
    <property type="entry name" value="BRCT"/>
    <property type="match status" value="1"/>
</dbReference>
<dbReference type="SUPFAM" id="SSF52113">
    <property type="entry name" value="BRCT domain"/>
    <property type="match status" value="1"/>
</dbReference>
<dbReference type="Proteomes" id="UP000034207">
    <property type="component" value="Unassembled WGS sequence"/>
</dbReference>
<dbReference type="InterPro" id="IPR004150">
    <property type="entry name" value="NAD_DNA_ligase_OB"/>
</dbReference>
<keyword evidence="10 14" id="KW-0520">NAD</keyword>
<accession>A0A0G0LZE3</accession>
<dbReference type="InterPro" id="IPR012340">
    <property type="entry name" value="NA-bd_OB-fold"/>
</dbReference>
<feature type="binding site" evidence="14">
    <location>
        <position position="412"/>
    </location>
    <ligand>
        <name>Zn(2+)</name>
        <dbReference type="ChEBI" id="CHEBI:29105"/>
    </ligand>
</feature>
<dbReference type="Pfam" id="PF14520">
    <property type="entry name" value="HHH_5"/>
    <property type="match status" value="1"/>
</dbReference>
<evidence type="ECO:0000256" key="9">
    <source>
        <dbReference type="ARBA" id="ARBA00022842"/>
    </source>
</evidence>
<proteinExistence type="inferred from homology"/>
<dbReference type="InterPro" id="IPR036420">
    <property type="entry name" value="BRCT_dom_sf"/>
</dbReference>
<evidence type="ECO:0000256" key="6">
    <source>
        <dbReference type="ARBA" id="ARBA00022723"/>
    </source>
</evidence>
<evidence type="ECO:0000259" key="15">
    <source>
        <dbReference type="PROSITE" id="PS50172"/>
    </source>
</evidence>
<dbReference type="EC" id="6.5.1.2" evidence="2 14"/>
<dbReference type="PROSITE" id="PS01056">
    <property type="entry name" value="DNA_LIGASE_N2"/>
    <property type="match status" value="1"/>
</dbReference>
<dbReference type="SMART" id="SM00278">
    <property type="entry name" value="HhH1"/>
    <property type="match status" value="3"/>
</dbReference>
<dbReference type="GO" id="GO:0046872">
    <property type="term" value="F:metal ion binding"/>
    <property type="evidence" value="ECO:0007669"/>
    <property type="project" value="UniProtKB-KW"/>
</dbReference>
<dbReference type="SUPFAM" id="SSF50249">
    <property type="entry name" value="Nucleic acid-binding proteins"/>
    <property type="match status" value="1"/>
</dbReference>
<dbReference type="AlphaFoldDB" id="A0A0G0LZE3"/>
<evidence type="ECO:0000256" key="5">
    <source>
        <dbReference type="ARBA" id="ARBA00022705"/>
    </source>
</evidence>
<dbReference type="Gene3D" id="1.10.150.20">
    <property type="entry name" value="5' to 3' exonuclease, C-terminal subdomain"/>
    <property type="match status" value="2"/>
</dbReference>
<evidence type="ECO:0000313" key="16">
    <source>
        <dbReference type="EMBL" id="KKQ93400.1"/>
    </source>
</evidence>
<feature type="binding site" evidence="14">
    <location>
        <position position="432"/>
    </location>
    <ligand>
        <name>Zn(2+)</name>
        <dbReference type="ChEBI" id="CHEBI:29105"/>
    </ligand>
</feature>
<dbReference type="GO" id="GO:0003911">
    <property type="term" value="F:DNA ligase (NAD+) activity"/>
    <property type="evidence" value="ECO:0007669"/>
    <property type="project" value="UniProtKB-UniRule"/>
</dbReference>
<dbReference type="PROSITE" id="PS50172">
    <property type="entry name" value="BRCT"/>
    <property type="match status" value="1"/>
</dbReference>
<dbReference type="InterPro" id="IPR041663">
    <property type="entry name" value="DisA/LigA_HHH"/>
</dbReference>
<dbReference type="InterPro" id="IPR013840">
    <property type="entry name" value="DNAligase_N"/>
</dbReference>
<dbReference type="Pfam" id="PF12826">
    <property type="entry name" value="HHH_2"/>
    <property type="match status" value="1"/>
</dbReference>
<dbReference type="Gene3D" id="3.40.50.10190">
    <property type="entry name" value="BRCT domain"/>
    <property type="match status" value="1"/>
</dbReference>
<keyword evidence="9 14" id="KW-0460">Magnesium</keyword>
<evidence type="ECO:0000256" key="4">
    <source>
        <dbReference type="ARBA" id="ARBA00022598"/>
    </source>
</evidence>
<evidence type="ECO:0000256" key="7">
    <source>
        <dbReference type="ARBA" id="ARBA00022763"/>
    </source>
</evidence>
<dbReference type="Gene3D" id="6.20.10.30">
    <property type="match status" value="1"/>
</dbReference>
<dbReference type="InterPro" id="IPR001679">
    <property type="entry name" value="DNA_ligase"/>
</dbReference>
<comment type="catalytic activity">
    <reaction evidence="12 14">
        <text>NAD(+) + (deoxyribonucleotide)n-3'-hydroxyl + 5'-phospho-(deoxyribonucleotide)m = (deoxyribonucleotide)n+m + AMP + beta-nicotinamide D-nucleotide.</text>
        <dbReference type="EC" id="6.5.1.2"/>
    </reaction>
</comment>
<dbReference type="PANTHER" id="PTHR23389">
    <property type="entry name" value="CHROMOSOME TRANSMISSION FIDELITY FACTOR 18"/>
    <property type="match status" value="1"/>
</dbReference>
<evidence type="ECO:0000256" key="12">
    <source>
        <dbReference type="ARBA" id="ARBA00034005"/>
    </source>
</evidence>
<organism evidence="16 17">
    <name type="scientific">candidate division CPR2 bacterium GW2011_GWC2_39_10</name>
    <dbReference type="NCBI Taxonomy" id="1618345"/>
    <lineage>
        <taxon>Bacteria</taxon>
        <taxon>Bacteria division CPR2</taxon>
    </lineage>
</organism>
<keyword evidence="4 14" id="KW-0436">Ligase</keyword>
<dbReference type="FunFam" id="2.40.50.140:FF:000012">
    <property type="entry name" value="DNA ligase"/>
    <property type="match status" value="1"/>
</dbReference>
<evidence type="ECO:0000256" key="1">
    <source>
        <dbReference type="ARBA" id="ARBA00004067"/>
    </source>
</evidence>
<feature type="binding site" evidence="14">
    <location>
        <position position="137"/>
    </location>
    <ligand>
        <name>NAD(+)</name>
        <dbReference type="ChEBI" id="CHEBI:57540"/>
    </ligand>
</feature>
<keyword evidence="11 14" id="KW-0234">DNA repair</keyword>
<dbReference type="SMART" id="SM00292">
    <property type="entry name" value="BRCT"/>
    <property type="match status" value="1"/>
</dbReference>
<dbReference type="SMART" id="SM00532">
    <property type="entry name" value="LIGANc"/>
    <property type="match status" value="1"/>
</dbReference>
<comment type="cofactor">
    <cofactor evidence="14">
        <name>Mg(2+)</name>
        <dbReference type="ChEBI" id="CHEBI:18420"/>
    </cofactor>
    <cofactor evidence="14">
        <name>Mn(2+)</name>
        <dbReference type="ChEBI" id="CHEBI:29035"/>
    </cofactor>
</comment>
<feature type="domain" description="BRCT" evidence="15">
    <location>
        <begin position="587"/>
        <end position="665"/>
    </location>
</feature>
<dbReference type="PANTHER" id="PTHR23389:SF9">
    <property type="entry name" value="DNA LIGASE"/>
    <property type="match status" value="1"/>
</dbReference>
<sequence length="665" mass="74575">MNKEEARQRIIKLREVINFHRYNYHVLDRQDISEAALDSLKHELWELEEKYPEFITPDSPTQRVGGKPLEKFEKVKHISPMLSLADAFSYEELLAWEERIKKLIPGENLDFFAELKIDGFAVSLTYENGLLVEGATRGDGKVGENVTQNLKTIESIPLRLNEDSGINIKGRIVMRGEVFLSKQEFDRINSEQAKKGLQIYANPRNLAAGSIRQLDSKIAAARKLDSFFYNLVTDLGQKTHEEEHEIIEKLGLKTSKYVKKCENLAQIKDYIDDLENKRDSLPYQIDGMVVIVNNLDLENRLGIVGKAPRWAIAYKFPAEQATTKILDIQISIGRTGALTPFAVLEPVKVAGSTVSRATLHNADEIKRKDIRIGDTVIVQKAGDIIPEVVEPIRGLRSGKETFFNMPTICPMCGGSVIRPAGEVIARCANVNCFAIQRERVKHFVSKGAFDIEGLGEKIVEQLLEEDLISDPSDLFELTVGDLEPLERFAEKSAANLVQSIQSKKKISLSKFIYALGIRYVGIQTAGLLADYFADLEKIETSSEEDLRDVEGVGDKVANSIFRWFRNPKNLEYLEKLEKHGAGYIKEEKTKELEGLSFVITGSLSFMAREEAEELIRHKGGKASGSVSTNLDYLVVGENPGSKLAKAESLGVRVIDEAEFKKILKI</sequence>
<dbReference type="EMBL" id="LBVV01000020">
    <property type="protein sequence ID" value="KKQ93400.1"/>
    <property type="molecule type" value="Genomic_DNA"/>
</dbReference>
<feature type="active site" description="N6-AMP-lysine intermediate" evidence="14">
    <location>
        <position position="116"/>
    </location>
</feature>
<dbReference type="FunFam" id="1.10.150.20:FF:000006">
    <property type="entry name" value="DNA ligase"/>
    <property type="match status" value="1"/>
</dbReference>
<feature type="binding site" evidence="14">
    <location>
        <position position="114"/>
    </location>
    <ligand>
        <name>NAD(+)</name>
        <dbReference type="ChEBI" id="CHEBI:57540"/>
    </ligand>
</feature>
<dbReference type="InterPro" id="IPR001357">
    <property type="entry name" value="BRCT_dom"/>
</dbReference>
<evidence type="ECO:0000256" key="3">
    <source>
        <dbReference type="ARBA" id="ARBA00013308"/>
    </source>
</evidence>
<dbReference type="Pfam" id="PF01653">
    <property type="entry name" value="DNA_ligase_aden"/>
    <property type="match status" value="1"/>
</dbReference>
<feature type="binding site" evidence="14">
    <location>
        <position position="177"/>
    </location>
    <ligand>
        <name>NAD(+)</name>
        <dbReference type="ChEBI" id="CHEBI:57540"/>
    </ligand>
</feature>
<dbReference type="GO" id="GO:0005829">
    <property type="term" value="C:cytosol"/>
    <property type="evidence" value="ECO:0007669"/>
    <property type="project" value="TreeGrafter"/>
</dbReference>
<reference evidence="16 17" key="1">
    <citation type="journal article" date="2015" name="Nature">
        <title>rRNA introns, odd ribosomes, and small enigmatic genomes across a large radiation of phyla.</title>
        <authorList>
            <person name="Brown C.T."/>
            <person name="Hug L.A."/>
            <person name="Thomas B.C."/>
            <person name="Sharon I."/>
            <person name="Castelle C.J."/>
            <person name="Singh A."/>
            <person name="Wilkins M.J."/>
            <person name="Williams K.H."/>
            <person name="Banfield J.F."/>
        </authorList>
    </citation>
    <scope>NUCLEOTIDE SEQUENCE [LARGE SCALE GENOMIC DNA]</scope>
</reference>
<name>A0A0G0LZE3_UNCC2</name>
<feature type="binding site" evidence="14">
    <location>
        <position position="409"/>
    </location>
    <ligand>
        <name>Zn(2+)</name>
        <dbReference type="ChEBI" id="CHEBI:29105"/>
    </ligand>
</feature>
<dbReference type="PATRIC" id="fig|1618345.3.peg.1014"/>
<comment type="caution">
    <text evidence="16">The sequence shown here is derived from an EMBL/GenBank/DDBJ whole genome shotgun (WGS) entry which is preliminary data.</text>
</comment>
<evidence type="ECO:0000256" key="14">
    <source>
        <dbReference type="HAMAP-Rule" id="MF_01588"/>
    </source>
</evidence>
<comment type="function">
    <text evidence="1 14">DNA ligase that catalyzes the formation of phosphodiester linkages between 5'-phosphoryl and 3'-hydroxyl groups in double-stranded DNA using NAD as a coenzyme and as the energy source for the reaction. It is essential for DNA replication and repair of damaged DNA.</text>
</comment>
<keyword evidence="5 14" id="KW-0235">DNA replication</keyword>
<dbReference type="NCBIfam" id="TIGR00575">
    <property type="entry name" value="dnlj"/>
    <property type="match status" value="1"/>
</dbReference>
<dbReference type="FunFam" id="1.10.150.20:FF:000007">
    <property type="entry name" value="DNA ligase"/>
    <property type="match status" value="1"/>
</dbReference>
<feature type="binding site" evidence="14">
    <location>
        <position position="427"/>
    </location>
    <ligand>
        <name>Zn(2+)</name>
        <dbReference type="ChEBI" id="CHEBI:29105"/>
    </ligand>
</feature>
<evidence type="ECO:0000256" key="13">
    <source>
        <dbReference type="ARBA" id="ARBA00060881"/>
    </source>
</evidence>
<comment type="caution">
    <text evidence="14">Lacks conserved residue(s) required for the propagation of feature annotation.</text>
</comment>
<dbReference type="Gene3D" id="2.40.50.140">
    <property type="entry name" value="Nucleic acid-binding proteins"/>
    <property type="match status" value="1"/>
</dbReference>
<protein>
    <recommendedName>
        <fullName evidence="3 14">DNA ligase</fullName>
        <ecNumber evidence="2 14">6.5.1.2</ecNumber>
    </recommendedName>
    <alternativeName>
        <fullName evidence="14">Polydeoxyribonucleotide synthase [NAD(+)]</fullName>
    </alternativeName>
</protein>
<feature type="binding site" evidence="14">
    <location>
        <begin position="83"/>
        <end position="84"/>
    </location>
    <ligand>
        <name>NAD(+)</name>
        <dbReference type="ChEBI" id="CHEBI:57540"/>
    </ligand>
</feature>
<dbReference type="SUPFAM" id="SSF56091">
    <property type="entry name" value="DNA ligase/mRNA capping enzyme, catalytic domain"/>
    <property type="match status" value="1"/>
</dbReference>
<comment type="similarity">
    <text evidence="13 14">Belongs to the NAD-dependent DNA ligase family. LigA subfamily.</text>
</comment>
<dbReference type="FunFam" id="3.30.470.30:FF:000001">
    <property type="entry name" value="DNA ligase"/>
    <property type="match status" value="1"/>
</dbReference>
<evidence type="ECO:0000256" key="8">
    <source>
        <dbReference type="ARBA" id="ARBA00022833"/>
    </source>
</evidence>
<dbReference type="CDD" id="cd17748">
    <property type="entry name" value="BRCT_DNA_ligase_like"/>
    <property type="match status" value="1"/>
</dbReference>
<dbReference type="GO" id="GO:0006281">
    <property type="term" value="P:DNA repair"/>
    <property type="evidence" value="ECO:0007669"/>
    <property type="project" value="UniProtKB-KW"/>
</dbReference>
<feature type="binding site" evidence="14">
    <location>
        <position position="315"/>
    </location>
    <ligand>
        <name>NAD(+)</name>
        <dbReference type="ChEBI" id="CHEBI:57540"/>
    </ligand>
</feature>
<keyword evidence="14" id="KW-0464">Manganese</keyword>
<dbReference type="GO" id="GO:0003677">
    <property type="term" value="F:DNA binding"/>
    <property type="evidence" value="ECO:0007669"/>
    <property type="project" value="InterPro"/>
</dbReference>
<keyword evidence="6 14" id="KW-0479">Metal-binding</keyword>